<keyword evidence="2" id="KW-1185">Reference proteome</keyword>
<protein>
    <submittedName>
        <fullName evidence="1">Uncharacterized protein</fullName>
    </submittedName>
</protein>
<accession>A0A9P1NXX5</accession>
<reference evidence="1 2" key="1">
    <citation type="submission" date="2014-02" db="EMBL/GenBank/DDBJ databases">
        <authorList>
            <person name="Genoscope - CEA"/>
        </authorList>
    </citation>
    <scope>NUCLEOTIDE SEQUENCE [LARGE SCALE GENOMIC DNA]</scope>
    <source>
        <strain evidence="1 2">PCC 8005</strain>
    </source>
</reference>
<evidence type="ECO:0000313" key="2">
    <source>
        <dbReference type="Proteomes" id="UP000032946"/>
    </source>
</evidence>
<dbReference type="Proteomes" id="UP000032946">
    <property type="component" value="Chromosome"/>
</dbReference>
<dbReference type="EMBL" id="FO818640">
    <property type="protein sequence ID" value="CDM94410.1"/>
    <property type="molecule type" value="Genomic_DNA"/>
</dbReference>
<gene>
    <name evidence="1" type="ORF">ARTHRO_12084</name>
</gene>
<sequence>MVDETPWLNPHCYSYRSRHTRLQSKLLQLYLLWFTIPPSFPGTSN</sequence>
<organism evidence="1 2">
    <name type="scientific">Limnospira indica PCC 8005</name>
    <dbReference type="NCBI Taxonomy" id="376219"/>
    <lineage>
        <taxon>Bacteria</taxon>
        <taxon>Bacillati</taxon>
        <taxon>Cyanobacteriota</taxon>
        <taxon>Cyanophyceae</taxon>
        <taxon>Oscillatoriophycideae</taxon>
        <taxon>Oscillatoriales</taxon>
        <taxon>Sirenicapillariaceae</taxon>
        <taxon>Limnospira</taxon>
    </lineage>
</organism>
<proteinExistence type="predicted"/>
<name>A0A9P1NXX5_9CYAN</name>
<dbReference type="AlphaFoldDB" id="A0A9P1NXX5"/>
<evidence type="ECO:0000313" key="1">
    <source>
        <dbReference type="EMBL" id="CDM94410.1"/>
    </source>
</evidence>